<dbReference type="GO" id="GO:0061630">
    <property type="term" value="F:ubiquitin protein ligase activity"/>
    <property type="evidence" value="ECO:0007669"/>
    <property type="project" value="TreeGrafter"/>
</dbReference>
<dbReference type="GO" id="GO:0014069">
    <property type="term" value="C:postsynaptic density"/>
    <property type="evidence" value="ECO:0007669"/>
    <property type="project" value="TreeGrafter"/>
</dbReference>
<evidence type="ECO:0000256" key="5">
    <source>
        <dbReference type="PROSITE-ProRule" id="PRU00175"/>
    </source>
</evidence>
<feature type="non-terminal residue" evidence="8">
    <location>
        <position position="1"/>
    </location>
</feature>
<dbReference type="PROSITE" id="PS50089">
    <property type="entry name" value="ZF_RING_2"/>
    <property type="match status" value="1"/>
</dbReference>
<dbReference type="Proteomes" id="UP000824782">
    <property type="component" value="Unassembled WGS sequence"/>
</dbReference>
<evidence type="ECO:0000256" key="3">
    <source>
        <dbReference type="ARBA" id="ARBA00022771"/>
    </source>
</evidence>
<dbReference type="PANTHER" id="PTHR12429">
    <property type="entry name" value="NEURALIZED"/>
    <property type="match status" value="1"/>
</dbReference>
<dbReference type="Pfam" id="PF07177">
    <property type="entry name" value="Neuralized"/>
    <property type="match status" value="1"/>
</dbReference>
<gene>
    <name evidence="8" type="ORF">GDO81_009267</name>
</gene>
<name>A0AAV7BQK3_ENGPU</name>
<dbReference type="GO" id="GO:0008270">
    <property type="term" value="F:zinc ion binding"/>
    <property type="evidence" value="ECO:0007669"/>
    <property type="project" value="UniProtKB-KW"/>
</dbReference>
<organism evidence="8 9">
    <name type="scientific">Engystomops pustulosus</name>
    <name type="common">Tungara frog</name>
    <name type="synonym">Physalaemus pustulosus</name>
    <dbReference type="NCBI Taxonomy" id="76066"/>
    <lineage>
        <taxon>Eukaryota</taxon>
        <taxon>Metazoa</taxon>
        <taxon>Chordata</taxon>
        <taxon>Craniata</taxon>
        <taxon>Vertebrata</taxon>
        <taxon>Euteleostomi</taxon>
        <taxon>Amphibia</taxon>
        <taxon>Batrachia</taxon>
        <taxon>Anura</taxon>
        <taxon>Neobatrachia</taxon>
        <taxon>Hyloidea</taxon>
        <taxon>Leptodactylidae</taxon>
        <taxon>Leiuperinae</taxon>
        <taxon>Engystomops</taxon>
    </lineage>
</organism>
<dbReference type="SMART" id="SM00184">
    <property type="entry name" value="RING"/>
    <property type="match status" value="1"/>
</dbReference>
<keyword evidence="2" id="KW-0677">Repeat</keyword>
<sequence length="275" mass="31564">GCNIQLGSCYHRAKRRFSFSDGIVFSNRPILPREKVWIKILEVERRWHGALRLGFTSKNPNNIDSLPPFACPNLTDKPDFWAIGIPEEMCIEGEEICFWMNGKGQALFKKKEHYKPKVLFSGMPRRTPLWAMVDIYGQTKALQILNTKTKKQFTPCCFPGITEPIISHSRHHGTTEKKDKALQHPPTEEYMEQSIEMDIVAKMPNLRIFAEEGPHCVICEDRKADTLLLPCRHCSFCKHCVLKIRGQNNICPLCRQSIIITQSIREGHLLSNFGS</sequence>
<dbReference type="PANTHER" id="PTHR12429:SF37">
    <property type="entry name" value="E3 UBIQUITIN-PROTEIN LIGASE NEURL3"/>
    <property type="match status" value="1"/>
</dbReference>
<keyword evidence="9" id="KW-1185">Reference proteome</keyword>
<dbReference type="PROSITE" id="PS51065">
    <property type="entry name" value="NHR"/>
    <property type="match status" value="1"/>
</dbReference>
<proteinExistence type="predicted"/>
<comment type="caution">
    <text evidence="8">The sequence shown here is derived from an EMBL/GenBank/DDBJ whole genome shotgun (WGS) entry which is preliminary data.</text>
</comment>
<dbReference type="FunFam" id="2.60.120.920:FF:000005">
    <property type="entry name" value="Putative E3 ubiquitin-protein ligase NEURL1B"/>
    <property type="match status" value="1"/>
</dbReference>
<dbReference type="Gene3D" id="2.60.120.920">
    <property type="match status" value="1"/>
</dbReference>
<evidence type="ECO:0000259" key="7">
    <source>
        <dbReference type="PROSITE" id="PS51065"/>
    </source>
</evidence>
<dbReference type="InterPro" id="IPR006573">
    <property type="entry name" value="NHR_dom"/>
</dbReference>
<dbReference type="AlphaFoldDB" id="A0AAV7BQK3"/>
<feature type="domain" description="NHR" evidence="7">
    <location>
        <begin position="1"/>
        <end position="147"/>
    </location>
</feature>
<dbReference type="Gene3D" id="3.30.40.10">
    <property type="entry name" value="Zinc/RING finger domain, C3HC4 (zinc finger)"/>
    <property type="match status" value="1"/>
</dbReference>
<dbReference type="EMBL" id="WNYA01000004">
    <property type="protein sequence ID" value="KAG8574679.1"/>
    <property type="molecule type" value="Genomic_DNA"/>
</dbReference>
<dbReference type="GO" id="GO:0005886">
    <property type="term" value="C:plasma membrane"/>
    <property type="evidence" value="ECO:0007669"/>
    <property type="project" value="TreeGrafter"/>
</dbReference>
<keyword evidence="3 5" id="KW-0863">Zinc-finger</keyword>
<feature type="domain" description="RING-type" evidence="6">
    <location>
        <begin position="216"/>
        <end position="255"/>
    </location>
</feature>
<accession>A0AAV7BQK3</accession>
<reference evidence="8" key="1">
    <citation type="thesis" date="2020" institute="ProQuest LLC" country="789 East Eisenhower Parkway, Ann Arbor, MI, USA">
        <title>Comparative Genomics and Chromosome Evolution.</title>
        <authorList>
            <person name="Mudd A.B."/>
        </authorList>
    </citation>
    <scope>NUCLEOTIDE SEQUENCE</scope>
    <source>
        <strain evidence="8">237g6f4</strain>
        <tissue evidence="8">Blood</tissue>
    </source>
</reference>
<dbReference type="SMART" id="SM00588">
    <property type="entry name" value="NEUZ"/>
    <property type="match status" value="1"/>
</dbReference>
<dbReference type="GO" id="GO:0045746">
    <property type="term" value="P:negative regulation of Notch signaling pathway"/>
    <property type="evidence" value="ECO:0007669"/>
    <property type="project" value="TreeGrafter"/>
</dbReference>
<dbReference type="Pfam" id="PF13920">
    <property type="entry name" value="zf-C3HC4_3"/>
    <property type="match status" value="1"/>
</dbReference>
<keyword evidence="4" id="KW-0862">Zinc</keyword>
<evidence type="ECO:0000259" key="6">
    <source>
        <dbReference type="PROSITE" id="PS50089"/>
    </source>
</evidence>
<dbReference type="SUPFAM" id="SSF57850">
    <property type="entry name" value="RING/U-box"/>
    <property type="match status" value="1"/>
</dbReference>
<dbReference type="InterPro" id="IPR037962">
    <property type="entry name" value="Neuralized"/>
</dbReference>
<evidence type="ECO:0000256" key="1">
    <source>
        <dbReference type="ARBA" id="ARBA00022723"/>
    </source>
</evidence>
<protein>
    <submittedName>
        <fullName evidence="8">Uncharacterized protein</fullName>
    </submittedName>
</protein>
<dbReference type="InterPro" id="IPR001841">
    <property type="entry name" value="Znf_RING"/>
</dbReference>
<evidence type="ECO:0000313" key="9">
    <source>
        <dbReference type="Proteomes" id="UP000824782"/>
    </source>
</evidence>
<evidence type="ECO:0000313" key="8">
    <source>
        <dbReference type="EMBL" id="KAG8574679.1"/>
    </source>
</evidence>
<dbReference type="InterPro" id="IPR043136">
    <property type="entry name" value="B30.2/SPRY_sf"/>
</dbReference>
<keyword evidence="1" id="KW-0479">Metal-binding</keyword>
<dbReference type="InterPro" id="IPR013083">
    <property type="entry name" value="Znf_RING/FYVE/PHD"/>
</dbReference>
<evidence type="ECO:0000256" key="2">
    <source>
        <dbReference type="ARBA" id="ARBA00022737"/>
    </source>
</evidence>
<evidence type="ECO:0000256" key="4">
    <source>
        <dbReference type="ARBA" id="ARBA00022833"/>
    </source>
</evidence>